<proteinExistence type="predicted"/>
<dbReference type="STRING" id="383855.M2Z1W9"/>
<name>M2Z1W9_PSEFD</name>
<reference evidence="1 2" key="1">
    <citation type="journal article" date="2012" name="PLoS Pathog.">
        <title>Diverse lifestyles and strategies of plant pathogenesis encoded in the genomes of eighteen Dothideomycetes fungi.</title>
        <authorList>
            <person name="Ohm R.A."/>
            <person name="Feau N."/>
            <person name="Henrissat B."/>
            <person name="Schoch C.L."/>
            <person name="Horwitz B.A."/>
            <person name="Barry K.W."/>
            <person name="Condon B.J."/>
            <person name="Copeland A.C."/>
            <person name="Dhillon B."/>
            <person name="Glaser F."/>
            <person name="Hesse C.N."/>
            <person name="Kosti I."/>
            <person name="LaButti K."/>
            <person name="Lindquist E.A."/>
            <person name="Lucas S."/>
            <person name="Salamov A.A."/>
            <person name="Bradshaw R.E."/>
            <person name="Ciuffetti L."/>
            <person name="Hamelin R.C."/>
            <person name="Kema G.H.J."/>
            <person name="Lawrence C."/>
            <person name="Scott J.A."/>
            <person name="Spatafora J.W."/>
            <person name="Turgeon B.G."/>
            <person name="de Wit P.J.G.M."/>
            <person name="Zhong S."/>
            <person name="Goodwin S.B."/>
            <person name="Grigoriev I.V."/>
        </authorList>
    </citation>
    <scope>NUCLEOTIDE SEQUENCE [LARGE SCALE GENOMIC DNA]</scope>
    <source>
        <strain evidence="1 2">CIRAD86</strain>
    </source>
</reference>
<dbReference type="GeneID" id="19332882"/>
<dbReference type="OrthoDB" id="3635505at2759"/>
<dbReference type="AlphaFoldDB" id="M2Z1W9"/>
<dbReference type="VEuPathDB" id="FungiDB:MYCFIDRAFT_172884"/>
<sequence length="186" mass="20561">MPKTIAPVFGGVSINAFNQHQSTDAADMATYCFIMQGDIMDSWLELRYKPIWWAAFFQHPLVYHSLSFSCGVLQDNVSSSSNDSVGQYSTQLDTLDTVDIEPILLAMLTLSQGGATFILATYARTEVGSYSRELGKRRVACCRFAAPGAAKWRIIKFQDLGRSSIHTIRGFRLSTAASSTRSVEND</sequence>
<dbReference type="Proteomes" id="UP000016932">
    <property type="component" value="Unassembled WGS sequence"/>
</dbReference>
<gene>
    <name evidence="1" type="ORF">MYCFIDRAFT_172884</name>
</gene>
<organism evidence="1 2">
    <name type="scientific">Pseudocercospora fijiensis (strain CIRAD86)</name>
    <name type="common">Black leaf streak disease fungus</name>
    <name type="synonym">Mycosphaerella fijiensis</name>
    <dbReference type="NCBI Taxonomy" id="383855"/>
    <lineage>
        <taxon>Eukaryota</taxon>
        <taxon>Fungi</taxon>
        <taxon>Dikarya</taxon>
        <taxon>Ascomycota</taxon>
        <taxon>Pezizomycotina</taxon>
        <taxon>Dothideomycetes</taxon>
        <taxon>Dothideomycetidae</taxon>
        <taxon>Mycosphaerellales</taxon>
        <taxon>Mycosphaerellaceae</taxon>
        <taxon>Pseudocercospora</taxon>
    </lineage>
</organism>
<keyword evidence="2" id="KW-1185">Reference proteome</keyword>
<evidence type="ECO:0000313" key="1">
    <source>
        <dbReference type="EMBL" id="EME83805.1"/>
    </source>
</evidence>
<dbReference type="RefSeq" id="XP_007924445.1">
    <property type="nucleotide sequence ID" value="XM_007926254.1"/>
</dbReference>
<accession>M2Z1W9</accession>
<protein>
    <submittedName>
        <fullName evidence="1">Uncharacterized protein</fullName>
    </submittedName>
</protein>
<evidence type="ECO:0000313" key="2">
    <source>
        <dbReference type="Proteomes" id="UP000016932"/>
    </source>
</evidence>
<dbReference type="KEGG" id="pfj:MYCFIDRAFT_172884"/>
<dbReference type="HOGENOM" id="CLU_1455016_0_0_1"/>
<dbReference type="EMBL" id="KB446557">
    <property type="protein sequence ID" value="EME83805.1"/>
    <property type="molecule type" value="Genomic_DNA"/>
</dbReference>